<keyword evidence="2" id="KW-0169">Cobalamin biosynthesis</keyword>
<dbReference type="SUPFAM" id="SSF53790">
    <property type="entry name" value="Tetrapyrrole methylase"/>
    <property type="match status" value="1"/>
</dbReference>
<keyword evidence="3 7" id="KW-0489">Methyltransferase</keyword>
<dbReference type="Proteomes" id="UP000225833">
    <property type="component" value="Unassembled WGS sequence"/>
</dbReference>
<dbReference type="InterPro" id="IPR014777">
    <property type="entry name" value="4pyrrole_Mease_sub1"/>
</dbReference>
<evidence type="ECO:0000259" key="6">
    <source>
        <dbReference type="Pfam" id="PF00590"/>
    </source>
</evidence>
<dbReference type="InterPro" id="IPR035996">
    <property type="entry name" value="4pyrrol_Methylase_sf"/>
</dbReference>
<comment type="pathway">
    <text evidence="1">Cofactor biosynthesis; adenosylcobalamin biosynthesis.</text>
</comment>
<dbReference type="PANTHER" id="PTHR43182:SF1">
    <property type="entry name" value="COBALT-PRECORRIN-7 C(5)-METHYLTRANSFERASE"/>
    <property type="match status" value="1"/>
</dbReference>
<evidence type="ECO:0000256" key="2">
    <source>
        <dbReference type="ARBA" id="ARBA00022573"/>
    </source>
</evidence>
<dbReference type="Pfam" id="PF00590">
    <property type="entry name" value="TP_methylase"/>
    <property type="match status" value="1"/>
</dbReference>
<dbReference type="InterPro" id="IPR012818">
    <property type="entry name" value="CbiE"/>
</dbReference>
<dbReference type="InterPro" id="IPR050714">
    <property type="entry name" value="Cobalamin_biosynth_MTase"/>
</dbReference>
<dbReference type="InterPro" id="IPR014776">
    <property type="entry name" value="4pyrrole_Mease_sub2"/>
</dbReference>
<dbReference type="AlphaFoldDB" id="A0A2D0IW74"/>
<dbReference type="GO" id="GO:0009236">
    <property type="term" value="P:cobalamin biosynthetic process"/>
    <property type="evidence" value="ECO:0007669"/>
    <property type="project" value="UniProtKB-UniPathway"/>
</dbReference>
<dbReference type="CDD" id="cd11644">
    <property type="entry name" value="Precorrin-6Y-MT"/>
    <property type="match status" value="1"/>
</dbReference>
<keyword evidence="5" id="KW-0949">S-adenosyl-L-methionine</keyword>
<dbReference type="GO" id="GO:0032259">
    <property type="term" value="P:methylation"/>
    <property type="evidence" value="ECO:0007669"/>
    <property type="project" value="UniProtKB-KW"/>
</dbReference>
<organism evidence="7 8">
    <name type="scientific">Xenorhabdus budapestensis</name>
    <dbReference type="NCBI Taxonomy" id="290110"/>
    <lineage>
        <taxon>Bacteria</taxon>
        <taxon>Pseudomonadati</taxon>
        <taxon>Pseudomonadota</taxon>
        <taxon>Gammaproteobacteria</taxon>
        <taxon>Enterobacterales</taxon>
        <taxon>Morganellaceae</taxon>
        <taxon>Xenorhabdus</taxon>
    </lineage>
</organism>
<dbReference type="EMBL" id="NIBS01000016">
    <property type="protein sequence ID" value="PHM26124.1"/>
    <property type="molecule type" value="Genomic_DNA"/>
</dbReference>
<dbReference type="Gene3D" id="3.40.1010.10">
    <property type="entry name" value="Cobalt-precorrin-4 Transmethylase, Domain 1"/>
    <property type="match status" value="1"/>
</dbReference>
<name>A0A2D0IW74_XENBU</name>
<feature type="domain" description="Tetrapyrrole methylase" evidence="6">
    <location>
        <begin position="1"/>
        <end position="198"/>
    </location>
</feature>
<dbReference type="GO" id="GO:0008276">
    <property type="term" value="F:protein methyltransferase activity"/>
    <property type="evidence" value="ECO:0007669"/>
    <property type="project" value="InterPro"/>
</dbReference>
<sequence length="228" mass="25308">MITVVGIGPGATANQTLAALDAISQAEILVGGKRHLDEFPYFNGETRRVNADVDGLMQWLERNQHRQIVVLASGDPLFYGIGKRITEHFSGLHISGLHISGLHTGEQNAGRQNIRIISGISSIQYLCAQILLDMNDIYLTSSHGRKPDFDWLLQHEKIAMVTDDIIGPYQIAQEILARGQQRRMVIGKNLSHEHEQIICLAAEEVVQRGNINYGLNVVVILNGDPDER</sequence>
<proteinExistence type="predicted"/>
<reference evidence="7 8" key="1">
    <citation type="journal article" date="2017" name="Nat. Microbiol.">
        <title>Natural product diversity associated with the nematode symbionts Photorhabdus and Xenorhabdus.</title>
        <authorList>
            <person name="Tobias N.J."/>
            <person name="Wolff H."/>
            <person name="Djahanschiri B."/>
            <person name="Grundmann F."/>
            <person name="Kronenwerth M."/>
            <person name="Shi Y.M."/>
            <person name="Simonyi S."/>
            <person name="Grun P."/>
            <person name="Shapiro-Ilan D."/>
            <person name="Pidot S.J."/>
            <person name="Stinear T.P."/>
            <person name="Ebersberger I."/>
            <person name="Bode H.B."/>
        </authorList>
    </citation>
    <scope>NUCLEOTIDE SEQUENCE [LARGE SCALE GENOMIC DNA]</scope>
    <source>
        <strain evidence="7 8">DSM 16342</strain>
    </source>
</reference>
<evidence type="ECO:0000256" key="4">
    <source>
        <dbReference type="ARBA" id="ARBA00022679"/>
    </source>
</evidence>
<dbReference type="UniPathway" id="UPA00148"/>
<dbReference type="OrthoDB" id="9787825at2"/>
<evidence type="ECO:0000313" key="8">
    <source>
        <dbReference type="Proteomes" id="UP000225833"/>
    </source>
</evidence>
<evidence type="ECO:0000256" key="3">
    <source>
        <dbReference type="ARBA" id="ARBA00022603"/>
    </source>
</evidence>
<evidence type="ECO:0000313" key="7">
    <source>
        <dbReference type="EMBL" id="PHM26124.1"/>
    </source>
</evidence>
<keyword evidence="4 7" id="KW-0808">Transferase</keyword>
<evidence type="ECO:0000256" key="5">
    <source>
        <dbReference type="ARBA" id="ARBA00022691"/>
    </source>
</evidence>
<protein>
    <submittedName>
        <fullName evidence="7">Cobalt-precorrin-6Y C-methyltransferase</fullName>
    </submittedName>
</protein>
<dbReference type="PANTHER" id="PTHR43182">
    <property type="entry name" value="COBALT-PRECORRIN-6B C(15)-METHYLTRANSFERASE (DECARBOXYLATING)"/>
    <property type="match status" value="1"/>
</dbReference>
<dbReference type="RefSeq" id="WP_099136580.1">
    <property type="nucleotide sequence ID" value="NZ_CAWNNJ010000068.1"/>
</dbReference>
<dbReference type="InterPro" id="IPR000878">
    <property type="entry name" value="4pyrrol_Mease"/>
</dbReference>
<accession>A0A2D0IW74</accession>
<gene>
    <name evidence="7" type="ORF">Xbud_02770</name>
</gene>
<dbReference type="Gene3D" id="3.30.950.10">
    <property type="entry name" value="Methyltransferase, Cobalt-precorrin-4 Transmethylase, Domain 2"/>
    <property type="match status" value="1"/>
</dbReference>
<evidence type="ECO:0000256" key="1">
    <source>
        <dbReference type="ARBA" id="ARBA00004953"/>
    </source>
</evidence>
<comment type="caution">
    <text evidence="7">The sequence shown here is derived from an EMBL/GenBank/DDBJ whole genome shotgun (WGS) entry which is preliminary data.</text>
</comment>